<keyword evidence="3" id="KW-1185">Reference proteome</keyword>
<gene>
    <name evidence="2" type="ORF">VNO77_22780</name>
</gene>
<feature type="region of interest" description="Disordered" evidence="1">
    <location>
        <begin position="1"/>
        <end position="21"/>
    </location>
</feature>
<dbReference type="AlphaFoldDB" id="A0AAN9L385"/>
<proteinExistence type="predicted"/>
<comment type="caution">
    <text evidence="2">The sequence shown here is derived from an EMBL/GenBank/DDBJ whole genome shotgun (WGS) entry which is preliminary data.</text>
</comment>
<dbReference type="PANTHER" id="PTHR45184">
    <property type="entry name" value="DNAJ PROTEIN ERDJ3A"/>
    <property type="match status" value="1"/>
</dbReference>
<protein>
    <submittedName>
        <fullName evidence="2">Uncharacterized protein</fullName>
    </submittedName>
</protein>
<evidence type="ECO:0000313" key="3">
    <source>
        <dbReference type="Proteomes" id="UP001367508"/>
    </source>
</evidence>
<organism evidence="2 3">
    <name type="scientific">Canavalia gladiata</name>
    <name type="common">Sword bean</name>
    <name type="synonym">Dolichos gladiatus</name>
    <dbReference type="NCBI Taxonomy" id="3824"/>
    <lineage>
        <taxon>Eukaryota</taxon>
        <taxon>Viridiplantae</taxon>
        <taxon>Streptophyta</taxon>
        <taxon>Embryophyta</taxon>
        <taxon>Tracheophyta</taxon>
        <taxon>Spermatophyta</taxon>
        <taxon>Magnoliopsida</taxon>
        <taxon>eudicotyledons</taxon>
        <taxon>Gunneridae</taxon>
        <taxon>Pentapetalae</taxon>
        <taxon>rosids</taxon>
        <taxon>fabids</taxon>
        <taxon>Fabales</taxon>
        <taxon>Fabaceae</taxon>
        <taxon>Papilionoideae</taxon>
        <taxon>50 kb inversion clade</taxon>
        <taxon>NPAAA clade</taxon>
        <taxon>indigoferoid/millettioid clade</taxon>
        <taxon>Phaseoleae</taxon>
        <taxon>Canavalia</taxon>
    </lineage>
</organism>
<reference evidence="2 3" key="1">
    <citation type="submission" date="2024-01" db="EMBL/GenBank/DDBJ databases">
        <title>The genomes of 5 underutilized Papilionoideae crops provide insights into root nodulation and disease resistanc.</title>
        <authorList>
            <person name="Jiang F."/>
        </authorList>
    </citation>
    <scope>NUCLEOTIDE SEQUENCE [LARGE SCALE GENOMIC DNA]</scope>
    <source>
        <strain evidence="2">LVBAO_FW01</strain>
        <tissue evidence="2">Leaves</tissue>
    </source>
</reference>
<name>A0AAN9L385_CANGL</name>
<feature type="compositionally biased region" description="Basic and acidic residues" evidence="1">
    <location>
        <begin position="418"/>
        <end position="427"/>
    </location>
</feature>
<accession>A0AAN9L385</accession>
<dbReference type="InterPro" id="IPR052842">
    <property type="entry name" value="ER_Co-chaperone"/>
</dbReference>
<dbReference type="EMBL" id="JAYMYQ010000005">
    <property type="protein sequence ID" value="KAK7328665.1"/>
    <property type="molecule type" value="Genomic_DNA"/>
</dbReference>
<sequence>MKREKKRGLYPGDGHEESSRSLHKEVFPFEGERTLFSAHQGARREIRKSLALHCERRFRLWKYVWQLEFKEAPLDNSCSGIFLEVCSCHDLQCLKINYVQSICSNHKSEISFAQPYHLILRSVGILAPCQIYGTSKFGRYGYLRETSFMASAKWFIGVLVPLHIAQVDEAEDEHARVAKTSYYGIVVSNLFNGYADPDILAESSLYLQQIYFCKDRESVVVLFRCEPCLSVNALKDMNQNLSRCVIRATLINLLLGMIKPKAEDSVSRPAILNSQSLLGCHPKIAYGRSQLLDNIPSLVFRRIREILTHLTANYFAVAKHGFTLVIYQQCEIYRVSNIKAFGKNGETTANATESRTLLDAKVHDVSDPRRERLGVDALTTIVGWLPKGEKRILKTGVSVKSLKSTILDLSNILDNSEKMGKKEESGHAKKVQTNSEEEHIHFSTVTTSKS</sequence>
<evidence type="ECO:0000256" key="1">
    <source>
        <dbReference type="SAM" id="MobiDB-lite"/>
    </source>
</evidence>
<evidence type="ECO:0000313" key="2">
    <source>
        <dbReference type="EMBL" id="KAK7328665.1"/>
    </source>
</evidence>
<dbReference type="Proteomes" id="UP001367508">
    <property type="component" value="Unassembled WGS sequence"/>
</dbReference>
<dbReference type="PANTHER" id="PTHR45184:SF1">
    <property type="entry name" value="DNAJ PROTEIN ERDJ3A"/>
    <property type="match status" value="1"/>
</dbReference>
<feature type="region of interest" description="Disordered" evidence="1">
    <location>
        <begin position="418"/>
        <end position="450"/>
    </location>
</feature>